<evidence type="ECO:0000256" key="3">
    <source>
        <dbReference type="ARBA" id="ARBA00006991"/>
    </source>
</evidence>
<keyword evidence="18" id="KW-1185">Reference proteome</keyword>
<dbReference type="GO" id="GO:0000785">
    <property type="term" value="C:chromatin"/>
    <property type="evidence" value="ECO:0007669"/>
    <property type="project" value="TreeGrafter"/>
</dbReference>
<dbReference type="PROSITE" id="PS00028">
    <property type="entry name" value="ZINC_FINGER_C2H2_1"/>
    <property type="match status" value="8"/>
</dbReference>
<evidence type="ECO:0000256" key="14">
    <source>
        <dbReference type="ARBA" id="ARBA00073310"/>
    </source>
</evidence>
<dbReference type="FunFam" id="3.30.160.60:FF:000139">
    <property type="entry name" value="zinc finger protein 1 homolog"/>
    <property type="match status" value="1"/>
</dbReference>
<dbReference type="InterPro" id="IPR001909">
    <property type="entry name" value="KRAB"/>
</dbReference>
<evidence type="ECO:0000256" key="6">
    <source>
        <dbReference type="ARBA" id="ARBA00022737"/>
    </source>
</evidence>
<evidence type="ECO:0000256" key="5">
    <source>
        <dbReference type="ARBA" id="ARBA00022723"/>
    </source>
</evidence>
<evidence type="ECO:0000256" key="11">
    <source>
        <dbReference type="ARBA" id="ARBA00023125"/>
    </source>
</evidence>
<dbReference type="PANTHER" id="PTHR14003:SF23">
    <property type="entry name" value="ZINC FINGER PROTEIN 143"/>
    <property type="match status" value="1"/>
</dbReference>
<feature type="domain" description="C2H2-type" evidence="16">
    <location>
        <begin position="351"/>
        <end position="378"/>
    </location>
</feature>
<dbReference type="GeneID" id="101346343"/>
<evidence type="ECO:0000256" key="4">
    <source>
        <dbReference type="ARBA" id="ARBA00022499"/>
    </source>
</evidence>
<keyword evidence="10" id="KW-0805">Transcription regulation</keyword>
<feature type="domain" description="C2H2-type" evidence="16">
    <location>
        <begin position="323"/>
        <end position="350"/>
    </location>
</feature>
<evidence type="ECO:0000256" key="8">
    <source>
        <dbReference type="ARBA" id="ARBA00022833"/>
    </source>
</evidence>
<dbReference type="GO" id="GO:0000978">
    <property type="term" value="F:RNA polymerase II cis-regulatory region sequence-specific DNA binding"/>
    <property type="evidence" value="ECO:0007669"/>
    <property type="project" value="TreeGrafter"/>
</dbReference>
<evidence type="ECO:0000256" key="2">
    <source>
        <dbReference type="ARBA" id="ARBA00004123"/>
    </source>
</evidence>
<gene>
    <name evidence="19" type="primary">ZFP1</name>
</gene>
<proteinExistence type="inferred from homology"/>
<keyword evidence="8" id="KW-0862">Zinc</keyword>
<keyword evidence="13" id="KW-0539">Nucleus</keyword>
<keyword evidence="4" id="KW-1017">Isopeptide bond</keyword>
<dbReference type="Gene3D" id="6.10.140.140">
    <property type="match status" value="1"/>
</dbReference>
<evidence type="ECO:0000256" key="9">
    <source>
        <dbReference type="ARBA" id="ARBA00022843"/>
    </source>
</evidence>
<protein>
    <recommendedName>
        <fullName evidence="14">Zinc finger protein 1 homolog</fullName>
    </recommendedName>
</protein>
<evidence type="ECO:0000259" key="16">
    <source>
        <dbReference type="PROSITE" id="PS50157"/>
    </source>
</evidence>
<sequence>MDHPSEDPGNGARPLRLRMCSVASAPEAALPPTTALSGRRDPCLLASLLPCAVTRLALSREWRLCPPGLDIIHRKQGLSSAFIVLCIYPKAVENEQIPDFTQEEWEQLDPSQRILYMDVMLENYSNLLSVEVWKADDQMERDHRNPDEQARQFLILQSQTPVEERGNLFEKTFNVSTDFVALRQVPYKYDLYEKTLKCNANILNSNGSCARKKAEACSGFGKALLYLKQEKTHPGLEYSEYNKNGKALGDKEAIFKHQKIKNLVQPFICNYCDKTFSFKSLLISHKRIHTGEKPYECNVCKKTFSHKANLIKHQRIHTGEKPFECPECGKAFTHQSNLIVHQRAHMEKKPYECSDCGKTFAQKFELTTHQRIHTGERPYECNECAKTFFKKSNLIIHQKIHTGEKRYECSECGKSFIQNSQLIIHMRTHTGEKPYECTECGKTFSQRSTLRLHLRIHTGEKPYECSECGKAFSRKSRLSVHQRVHIGDKP</sequence>
<evidence type="ECO:0000256" key="13">
    <source>
        <dbReference type="ARBA" id="ARBA00023242"/>
    </source>
</evidence>
<keyword evidence="5" id="KW-0479">Metal-binding</keyword>
<name>A0A2Y9RVQ0_TRIMA</name>
<dbReference type="InterPro" id="IPR036051">
    <property type="entry name" value="KRAB_dom_sf"/>
</dbReference>
<dbReference type="InParanoid" id="A0A2Y9RVQ0"/>
<evidence type="ECO:0000313" key="18">
    <source>
        <dbReference type="Proteomes" id="UP000248480"/>
    </source>
</evidence>
<comment type="similarity">
    <text evidence="3">Belongs to the krueppel C2H2-type zinc-finger protein family.</text>
</comment>
<comment type="subcellular location">
    <subcellularLocation>
        <location evidence="2">Nucleus</location>
    </subcellularLocation>
</comment>
<dbReference type="GO" id="GO:0000981">
    <property type="term" value="F:DNA-binding transcription factor activity, RNA polymerase II-specific"/>
    <property type="evidence" value="ECO:0007669"/>
    <property type="project" value="TreeGrafter"/>
</dbReference>
<evidence type="ECO:0000256" key="10">
    <source>
        <dbReference type="ARBA" id="ARBA00023015"/>
    </source>
</evidence>
<dbReference type="FunFam" id="3.30.160.60:FF:002343">
    <property type="entry name" value="Zinc finger protein 33A"/>
    <property type="match status" value="1"/>
</dbReference>
<dbReference type="Pfam" id="PF00096">
    <property type="entry name" value="zf-C2H2"/>
    <property type="match status" value="8"/>
</dbReference>
<feature type="domain" description="C2H2-type" evidence="16">
    <location>
        <begin position="267"/>
        <end position="294"/>
    </location>
</feature>
<keyword evidence="9" id="KW-0832">Ubl conjugation</keyword>
<dbReference type="FunFam" id="3.30.160.60:FF:002090">
    <property type="entry name" value="Zinc finger protein 473"/>
    <property type="match status" value="1"/>
</dbReference>
<dbReference type="FunFam" id="3.30.160.60:FF:000295">
    <property type="entry name" value="zinc finger protein 19"/>
    <property type="match status" value="2"/>
</dbReference>
<dbReference type="FunFam" id="3.30.160.60:FF:000907">
    <property type="entry name" value="Zinc finger protein 1 homolog"/>
    <property type="match status" value="1"/>
</dbReference>
<dbReference type="GO" id="GO:0005667">
    <property type="term" value="C:transcription regulator complex"/>
    <property type="evidence" value="ECO:0007669"/>
    <property type="project" value="TreeGrafter"/>
</dbReference>
<dbReference type="AlphaFoldDB" id="A0A2Y9RVQ0"/>
<dbReference type="SMART" id="SM00355">
    <property type="entry name" value="ZnF_C2H2"/>
    <property type="match status" value="8"/>
</dbReference>
<feature type="domain" description="C2H2-type" evidence="16">
    <location>
        <begin position="295"/>
        <end position="322"/>
    </location>
</feature>
<dbReference type="GO" id="GO:0031519">
    <property type="term" value="C:PcG protein complex"/>
    <property type="evidence" value="ECO:0007669"/>
    <property type="project" value="TreeGrafter"/>
</dbReference>
<evidence type="ECO:0000259" key="17">
    <source>
        <dbReference type="PROSITE" id="PS50805"/>
    </source>
</evidence>
<dbReference type="CTD" id="162239"/>
<organism evidence="18 19">
    <name type="scientific">Trichechus manatus latirostris</name>
    <name type="common">Florida manatee</name>
    <dbReference type="NCBI Taxonomy" id="127582"/>
    <lineage>
        <taxon>Eukaryota</taxon>
        <taxon>Metazoa</taxon>
        <taxon>Chordata</taxon>
        <taxon>Craniata</taxon>
        <taxon>Vertebrata</taxon>
        <taxon>Euteleostomi</taxon>
        <taxon>Mammalia</taxon>
        <taxon>Eutheria</taxon>
        <taxon>Afrotheria</taxon>
        <taxon>Sirenia</taxon>
        <taxon>Trichechidae</taxon>
        <taxon>Trichechus</taxon>
    </lineage>
</organism>
<dbReference type="PANTHER" id="PTHR14003">
    <property type="entry name" value="TRANSCRIPTIONAL REPRESSOR PROTEIN YY"/>
    <property type="match status" value="1"/>
</dbReference>
<reference evidence="19" key="1">
    <citation type="submission" date="2025-08" db="UniProtKB">
        <authorList>
            <consortium name="RefSeq"/>
        </authorList>
    </citation>
    <scope>IDENTIFICATION</scope>
</reference>
<dbReference type="FunFam" id="3.30.160.60:FF:000555">
    <property type="entry name" value="Zinc finger protein 1 homolog"/>
    <property type="match status" value="1"/>
</dbReference>
<keyword evidence="6" id="KW-0677">Repeat</keyword>
<dbReference type="InterPro" id="IPR036236">
    <property type="entry name" value="Znf_C2H2_sf"/>
</dbReference>
<dbReference type="STRING" id="127582.A0A2Y9RVQ0"/>
<dbReference type="Proteomes" id="UP000248480">
    <property type="component" value="Unplaced"/>
</dbReference>
<feature type="domain" description="C2H2-type" evidence="16">
    <location>
        <begin position="407"/>
        <end position="434"/>
    </location>
</feature>
<feature type="domain" description="C2H2-type" evidence="16">
    <location>
        <begin position="379"/>
        <end position="406"/>
    </location>
</feature>
<evidence type="ECO:0000313" key="19">
    <source>
        <dbReference type="RefSeq" id="XP_023597676.1"/>
    </source>
</evidence>
<evidence type="ECO:0000256" key="15">
    <source>
        <dbReference type="PROSITE-ProRule" id="PRU00042"/>
    </source>
</evidence>
<dbReference type="Gene3D" id="3.30.160.60">
    <property type="entry name" value="Classic Zinc Finger"/>
    <property type="match status" value="8"/>
</dbReference>
<accession>A0A2Y9RVQ0</accession>
<dbReference type="FunFam" id="3.30.160.60:FF:000688">
    <property type="entry name" value="zinc finger protein 197 isoform X1"/>
    <property type="match status" value="1"/>
</dbReference>
<feature type="domain" description="C2H2-type" evidence="16">
    <location>
        <begin position="435"/>
        <end position="462"/>
    </location>
</feature>
<keyword evidence="7 15" id="KW-0863">Zinc-finger</keyword>
<feature type="domain" description="C2H2-type" evidence="16">
    <location>
        <begin position="463"/>
        <end position="490"/>
    </location>
</feature>
<dbReference type="PROSITE" id="PS50805">
    <property type="entry name" value="KRAB"/>
    <property type="match status" value="1"/>
</dbReference>
<evidence type="ECO:0000256" key="7">
    <source>
        <dbReference type="ARBA" id="ARBA00022771"/>
    </source>
</evidence>
<dbReference type="InterPro" id="IPR013087">
    <property type="entry name" value="Znf_C2H2_type"/>
</dbReference>
<feature type="domain" description="KRAB" evidence="17">
    <location>
        <begin position="91"/>
        <end position="166"/>
    </location>
</feature>
<evidence type="ECO:0000256" key="12">
    <source>
        <dbReference type="ARBA" id="ARBA00023163"/>
    </source>
</evidence>
<dbReference type="RefSeq" id="XP_023597676.1">
    <property type="nucleotide sequence ID" value="XM_023741908.1"/>
</dbReference>
<dbReference type="GO" id="GO:0008270">
    <property type="term" value="F:zinc ion binding"/>
    <property type="evidence" value="ECO:0007669"/>
    <property type="project" value="UniProtKB-KW"/>
</dbReference>
<dbReference type="PROSITE" id="PS50157">
    <property type="entry name" value="ZINC_FINGER_C2H2_2"/>
    <property type="match status" value="8"/>
</dbReference>
<keyword evidence="12" id="KW-0804">Transcription</keyword>
<dbReference type="Pfam" id="PF01352">
    <property type="entry name" value="KRAB"/>
    <property type="match status" value="1"/>
</dbReference>
<dbReference type="SUPFAM" id="SSF57667">
    <property type="entry name" value="beta-beta-alpha zinc fingers"/>
    <property type="match status" value="5"/>
</dbReference>
<keyword evidence="11" id="KW-0238">DNA-binding</keyword>
<dbReference type="CDD" id="cd07765">
    <property type="entry name" value="KRAB_A-box"/>
    <property type="match status" value="1"/>
</dbReference>
<dbReference type="SMART" id="SM00349">
    <property type="entry name" value="KRAB"/>
    <property type="match status" value="1"/>
</dbReference>
<dbReference type="SUPFAM" id="SSF109640">
    <property type="entry name" value="KRAB domain (Kruppel-associated box)"/>
    <property type="match status" value="1"/>
</dbReference>
<evidence type="ECO:0000256" key="1">
    <source>
        <dbReference type="ARBA" id="ARBA00003767"/>
    </source>
</evidence>
<comment type="function">
    <text evidence="1">May be involved in transcriptional regulation.</text>
</comment>